<accession>A0A367J7L2</accession>
<dbReference type="SUPFAM" id="SSF56672">
    <property type="entry name" value="DNA/RNA polymerases"/>
    <property type="match status" value="1"/>
</dbReference>
<dbReference type="EMBL" id="PJQL01002007">
    <property type="protein sequence ID" value="RCH85819.1"/>
    <property type="molecule type" value="Genomic_DNA"/>
</dbReference>
<proteinExistence type="predicted"/>
<gene>
    <name evidence="2" type="ORF">CU097_006685</name>
</gene>
<organism evidence="2 3">
    <name type="scientific">Rhizopus azygosporus</name>
    <name type="common">Rhizopus microsporus var. azygosporus</name>
    <dbReference type="NCBI Taxonomy" id="86630"/>
    <lineage>
        <taxon>Eukaryota</taxon>
        <taxon>Fungi</taxon>
        <taxon>Fungi incertae sedis</taxon>
        <taxon>Mucoromycota</taxon>
        <taxon>Mucoromycotina</taxon>
        <taxon>Mucoromycetes</taxon>
        <taxon>Mucorales</taxon>
        <taxon>Mucorineae</taxon>
        <taxon>Rhizopodaceae</taxon>
        <taxon>Rhizopus</taxon>
    </lineage>
</organism>
<dbReference type="InterPro" id="IPR041577">
    <property type="entry name" value="RT_RNaseH_2"/>
</dbReference>
<evidence type="ECO:0000313" key="3">
    <source>
        <dbReference type="Proteomes" id="UP000252139"/>
    </source>
</evidence>
<comment type="caution">
    <text evidence="2">The sequence shown here is derived from an EMBL/GenBank/DDBJ whole genome shotgun (WGS) entry which is preliminary data.</text>
</comment>
<dbReference type="InterPro" id="IPR043502">
    <property type="entry name" value="DNA/RNA_pol_sf"/>
</dbReference>
<dbReference type="OrthoDB" id="2264488at2759"/>
<keyword evidence="3" id="KW-1185">Reference proteome</keyword>
<name>A0A367J7L2_RHIAZ</name>
<feature type="domain" description="Reverse transcriptase/retrotransposon-derived protein RNase H-like" evidence="1">
    <location>
        <begin position="2"/>
        <end position="59"/>
    </location>
</feature>
<dbReference type="Pfam" id="PF17919">
    <property type="entry name" value="RT_RNaseH_2"/>
    <property type="match status" value="1"/>
</dbReference>
<evidence type="ECO:0000259" key="1">
    <source>
        <dbReference type="Pfam" id="PF17919"/>
    </source>
</evidence>
<dbReference type="Proteomes" id="UP000252139">
    <property type="component" value="Unassembled WGS sequence"/>
</dbReference>
<dbReference type="AlphaFoldDB" id="A0A367J7L2"/>
<sequence length="127" mass="13981">MAPALRFPDFCRSFEIHTDGVCSAGIGIILCQRDPHNRRAYAVAYASRSLSPIERNYGTKFTAVTDYHALQFLQSSRSSDLRGRLARSVLVRSVTTADLVASQASNSFCQNLRKSTPLTQGLADKPD</sequence>
<reference evidence="2 3" key="1">
    <citation type="journal article" date="2018" name="G3 (Bethesda)">
        <title>Phylogenetic and Phylogenomic Definition of Rhizopus Species.</title>
        <authorList>
            <person name="Gryganskyi A.P."/>
            <person name="Golan J."/>
            <person name="Dolatabadi S."/>
            <person name="Mondo S."/>
            <person name="Robb S."/>
            <person name="Idnurm A."/>
            <person name="Muszewska A."/>
            <person name="Steczkiewicz K."/>
            <person name="Masonjones S."/>
            <person name="Liao H.L."/>
            <person name="Gajdeczka M.T."/>
            <person name="Anike F."/>
            <person name="Vuek A."/>
            <person name="Anishchenko I.M."/>
            <person name="Voigt K."/>
            <person name="de Hoog G.S."/>
            <person name="Smith M.E."/>
            <person name="Heitman J."/>
            <person name="Vilgalys R."/>
            <person name="Stajich J.E."/>
        </authorList>
    </citation>
    <scope>NUCLEOTIDE SEQUENCE [LARGE SCALE GENOMIC DNA]</scope>
    <source>
        <strain evidence="2 3">CBS 357.93</strain>
    </source>
</reference>
<protein>
    <recommendedName>
        <fullName evidence="1">Reverse transcriptase/retrotransposon-derived protein RNase H-like domain-containing protein</fullName>
    </recommendedName>
</protein>
<evidence type="ECO:0000313" key="2">
    <source>
        <dbReference type="EMBL" id="RCH85819.1"/>
    </source>
</evidence>